<sequence>MLKKISVSSLRAGMFMQALDGSWLGHPFWKRCFLLRDDDIRKIVASGIKSVVIDTDKGLDDDTLTSVTGRLSPGPDLGTEQPGESAPAAALGITRALAPWKSVAGEIEHAKRLFVSASAQMKLVFRQTRMGKAVLTTVIMPLVEAISASVIRNPHALTSVAQLKQHDLYLYAFGRSLRVDDGLACKLELDEQTIREAGAAGLMHDIGKSLMRLNVLNKAGKVTAEELEIAKTHPEDGRRLLQCANVSASVLQVALHHHEKFDGSGYPHKLRGDDIPLLAHMATSRSTAKHGILRSTFRYNGFYRFRQNVLASIPWARWCASIPGISLSCWIKTGARSQLPL</sequence>
<evidence type="ECO:0000256" key="1">
    <source>
        <dbReference type="SAM" id="MobiDB-lite"/>
    </source>
</evidence>
<dbReference type="Pfam" id="PF13487">
    <property type="entry name" value="HD_5"/>
    <property type="match status" value="1"/>
</dbReference>
<comment type="caution">
    <text evidence="3">The sequence shown here is derived from an EMBL/GenBank/DDBJ whole genome shotgun (WGS) entry which is preliminary data.</text>
</comment>
<dbReference type="EMBL" id="NBTZ01000011">
    <property type="protein sequence ID" value="OTP79298.1"/>
    <property type="molecule type" value="Genomic_DNA"/>
</dbReference>
<name>A0A242N6Q2_CABSO</name>
<dbReference type="RefSeq" id="WP_082771612.1">
    <property type="nucleotide sequence ID" value="NZ_NBTZ01000011.1"/>
</dbReference>
<dbReference type="PROSITE" id="PS51832">
    <property type="entry name" value="HD_GYP"/>
    <property type="match status" value="1"/>
</dbReference>
<dbReference type="GO" id="GO:0008081">
    <property type="term" value="F:phosphoric diester hydrolase activity"/>
    <property type="evidence" value="ECO:0007669"/>
    <property type="project" value="UniProtKB-ARBA"/>
</dbReference>
<dbReference type="SUPFAM" id="SSF109604">
    <property type="entry name" value="HD-domain/PDEase-like"/>
    <property type="match status" value="1"/>
</dbReference>
<proteinExistence type="predicted"/>
<feature type="domain" description="HD-GYP" evidence="2">
    <location>
        <begin position="146"/>
        <end position="341"/>
    </location>
</feature>
<dbReference type="CDD" id="cd00077">
    <property type="entry name" value="HDc"/>
    <property type="match status" value="1"/>
</dbReference>
<protein>
    <submittedName>
        <fullName evidence="3">GGDEF domain</fullName>
    </submittedName>
</protein>
<organism evidence="3 4">
    <name type="scientific">Caballeronia sordidicola</name>
    <name type="common">Burkholderia sordidicola</name>
    <dbReference type="NCBI Taxonomy" id="196367"/>
    <lineage>
        <taxon>Bacteria</taxon>
        <taxon>Pseudomonadati</taxon>
        <taxon>Pseudomonadota</taxon>
        <taxon>Betaproteobacteria</taxon>
        <taxon>Burkholderiales</taxon>
        <taxon>Burkholderiaceae</taxon>
        <taxon>Caballeronia</taxon>
    </lineage>
</organism>
<feature type="region of interest" description="Disordered" evidence="1">
    <location>
        <begin position="64"/>
        <end position="85"/>
    </location>
</feature>
<dbReference type="InterPro" id="IPR037522">
    <property type="entry name" value="HD_GYP_dom"/>
</dbReference>
<evidence type="ECO:0000313" key="3">
    <source>
        <dbReference type="EMBL" id="OTP79298.1"/>
    </source>
</evidence>
<dbReference type="InterPro" id="IPR021812">
    <property type="entry name" value="DUF3391"/>
</dbReference>
<accession>A0A242N6Q2</accession>
<dbReference type="Pfam" id="PF11871">
    <property type="entry name" value="DUF3391"/>
    <property type="match status" value="1"/>
</dbReference>
<reference evidence="3 4" key="1">
    <citation type="submission" date="2017-03" db="EMBL/GenBank/DDBJ databases">
        <title>Genome analysis of strain PAMC 26577.</title>
        <authorList>
            <person name="Oh H.-M."/>
            <person name="Yang J.-A."/>
        </authorList>
    </citation>
    <scope>NUCLEOTIDE SEQUENCE [LARGE SCALE GENOMIC DNA]</scope>
    <source>
        <strain evidence="3 4">PAMC 26577</strain>
    </source>
</reference>
<dbReference type="AlphaFoldDB" id="A0A242N6Q2"/>
<dbReference type="Gene3D" id="1.10.3210.10">
    <property type="entry name" value="Hypothetical protein af1432"/>
    <property type="match status" value="1"/>
</dbReference>
<dbReference type="Proteomes" id="UP000195221">
    <property type="component" value="Unassembled WGS sequence"/>
</dbReference>
<dbReference type="InterPro" id="IPR003607">
    <property type="entry name" value="HD/PDEase_dom"/>
</dbReference>
<evidence type="ECO:0000259" key="2">
    <source>
        <dbReference type="PROSITE" id="PS51832"/>
    </source>
</evidence>
<gene>
    <name evidence="3" type="ORF">PAMC26577_02030</name>
</gene>
<evidence type="ECO:0000313" key="4">
    <source>
        <dbReference type="Proteomes" id="UP000195221"/>
    </source>
</evidence>
<dbReference type="PANTHER" id="PTHR43155:SF2">
    <property type="entry name" value="CYCLIC DI-GMP PHOSPHODIESTERASE PA4108"/>
    <property type="match status" value="1"/>
</dbReference>
<dbReference type="PANTHER" id="PTHR43155">
    <property type="entry name" value="CYCLIC DI-GMP PHOSPHODIESTERASE PA4108-RELATED"/>
    <property type="match status" value="1"/>
</dbReference>